<feature type="region of interest" description="Disordered" evidence="1">
    <location>
        <begin position="29"/>
        <end position="64"/>
    </location>
</feature>
<evidence type="ECO:0000313" key="4">
    <source>
        <dbReference type="Proteomes" id="UP000434172"/>
    </source>
</evidence>
<sequence length="102" mass="11293">MWSRVLIFVRMTAIAANATTCVSCGSPALIPSASRKLPRSRRTLPRPPTGRTPHKRLRSTSPSPAVIIPVSTKKSADADLNYAARDFPTRVIRQSERCAHRR</sequence>
<dbReference type="EMBL" id="WOWK01000067">
    <property type="protein sequence ID" value="KAF0321846.1"/>
    <property type="molecule type" value="Genomic_DNA"/>
</dbReference>
<feature type="chain" id="PRO_5034756968" description="Secreted protein" evidence="2">
    <location>
        <begin position="19"/>
        <end position="102"/>
    </location>
</feature>
<dbReference type="Proteomes" id="UP000434172">
    <property type="component" value="Unassembled WGS sequence"/>
</dbReference>
<gene>
    <name evidence="3" type="ORF">GQ607_010980</name>
</gene>
<organism evidence="3 4">
    <name type="scientific">Colletotrichum asianum</name>
    <dbReference type="NCBI Taxonomy" id="702518"/>
    <lineage>
        <taxon>Eukaryota</taxon>
        <taxon>Fungi</taxon>
        <taxon>Dikarya</taxon>
        <taxon>Ascomycota</taxon>
        <taxon>Pezizomycotina</taxon>
        <taxon>Sordariomycetes</taxon>
        <taxon>Hypocreomycetidae</taxon>
        <taxon>Glomerellales</taxon>
        <taxon>Glomerellaceae</taxon>
        <taxon>Colletotrichum</taxon>
        <taxon>Colletotrichum gloeosporioides species complex</taxon>
    </lineage>
</organism>
<accession>A0A8H3W9W7</accession>
<evidence type="ECO:0008006" key="5">
    <source>
        <dbReference type="Google" id="ProtNLM"/>
    </source>
</evidence>
<dbReference type="AlphaFoldDB" id="A0A8H3W9W7"/>
<name>A0A8H3W9W7_9PEZI</name>
<keyword evidence="2" id="KW-0732">Signal</keyword>
<evidence type="ECO:0000256" key="1">
    <source>
        <dbReference type="SAM" id="MobiDB-lite"/>
    </source>
</evidence>
<reference evidence="3 4" key="1">
    <citation type="submission" date="2019-12" db="EMBL/GenBank/DDBJ databases">
        <title>A genome sequence resource for the geographically widespread anthracnose pathogen Colletotrichum asianum.</title>
        <authorList>
            <person name="Meng Y."/>
        </authorList>
    </citation>
    <scope>NUCLEOTIDE SEQUENCE [LARGE SCALE GENOMIC DNA]</scope>
    <source>
        <strain evidence="3 4">ICMP 18580</strain>
    </source>
</reference>
<evidence type="ECO:0000313" key="3">
    <source>
        <dbReference type="EMBL" id="KAF0321846.1"/>
    </source>
</evidence>
<comment type="caution">
    <text evidence="3">The sequence shown here is derived from an EMBL/GenBank/DDBJ whole genome shotgun (WGS) entry which is preliminary data.</text>
</comment>
<protein>
    <recommendedName>
        <fullName evidence="5">Secreted protein</fullName>
    </recommendedName>
</protein>
<evidence type="ECO:0000256" key="2">
    <source>
        <dbReference type="SAM" id="SignalP"/>
    </source>
</evidence>
<proteinExistence type="predicted"/>
<feature type="signal peptide" evidence="2">
    <location>
        <begin position="1"/>
        <end position="18"/>
    </location>
</feature>
<keyword evidence="4" id="KW-1185">Reference proteome</keyword>